<dbReference type="PANTHER" id="PTHR11586">
    <property type="entry name" value="TRNA-AMINOACYLATION COFACTOR ARC1 FAMILY MEMBER"/>
    <property type="match status" value="1"/>
</dbReference>
<keyword evidence="2 3" id="KW-0694">RNA-binding</keyword>
<dbReference type="SUPFAM" id="SSF50249">
    <property type="entry name" value="Nucleic acid-binding proteins"/>
    <property type="match status" value="1"/>
</dbReference>
<evidence type="ECO:0000256" key="2">
    <source>
        <dbReference type="ARBA" id="ARBA00022884"/>
    </source>
</evidence>
<dbReference type="InterPro" id="IPR012340">
    <property type="entry name" value="NA-bd_OB-fold"/>
</dbReference>
<proteinExistence type="predicted"/>
<evidence type="ECO:0000259" key="5">
    <source>
        <dbReference type="PROSITE" id="PS50886"/>
    </source>
</evidence>
<dbReference type="Gene3D" id="2.40.50.140">
    <property type="entry name" value="Nucleic acid-binding proteins"/>
    <property type="match status" value="1"/>
</dbReference>
<organism evidence="6 7">
    <name type="scientific">Cyclostephanos tholiformis</name>
    <dbReference type="NCBI Taxonomy" id="382380"/>
    <lineage>
        <taxon>Eukaryota</taxon>
        <taxon>Sar</taxon>
        <taxon>Stramenopiles</taxon>
        <taxon>Ochrophyta</taxon>
        <taxon>Bacillariophyta</taxon>
        <taxon>Coscinodiscophyceae</taxon>
        <taxon>Thalassiosirophycidae</taxon>
        <taxon>Stephanodiscales</taxon>
        <taxon>Stephanodiscaceae</taxon>
        <taxon>Cyclostephanos</taxon>
    </lineage>
</organism>
<dbReference type="PROSITE" id="PS50886">
    <property type="entry name" value="TRBD"/>
    <property type="match status" value="1"/>
</dbReference>
<gene>
    <name evidence="6" type="ORF">ACHAXA_004100</name>
</gene>
<sequence length="256" mass="27714">MSVSVDDGKMISAIELLEELIADLEGKLNLAPGEDPIIDVKETEGKPTPRENSRKQKSENKQNHKSAKDDNSNKKAPAATIADPNLPDICKLEFKVGLITKVWIHPDAEKLYCEEIDCGEAGGPRQIASGLRKHYEEGEMLGKRVLVVANLKAKNLVGFKSHGMVLCAAQINEDGTETVEFIEPPDGAPLGEVVTFEDLPSPSPMSASQVEKYKIFAACMDGMTTNDDCVGTWNGHAFMTSAGPCRSRTVKGGAMR</sequence>
<reference evidence="6 7" key="1">
    <citation type="submission" date="2024-10" db="EMBL/GenBank/DDBJ databases">
        <title>Updated reference genomes for cyclostephanoid diatoms.</title>
        <authorList>
            <person name="Roberts W.R."/>
            <person name="Alverson A.J."/>
        </authorList>
    </citation>
    <scope>NUCLEOTIDE SEQUENCE [LARGE SCALE GENOMIC DNA]</scope>
    <source>
        <strain evidence="6 7">AJA228-03</strain>
    </source>
</reference>
<dbReference type="InterPro" id="IPR051270">
    <property type="entry name" value="Tyrosine-tRNA_ligase_regulator"/>
</dbReference>
<feature type="domain" description="TRNA-binding" evidence="5">
    <location>
        <begin position="88"/>
        <end position="195"/>
    </location>
</feature>
<evidence type="ECO:0000313" key="6">
    <source>
        <dbReference type="EMBL" id="KAL3823828.1"/>
    </source>
</evidence>
<dbReference type="InterPro" id="IPR002547">
    <property type="entry name" value="tRNA-bd_dom"/>
</dbReference>
<feature type="compositionally biased region" description="Basic and acidic residues" evidence="4">
    <location>
        <begin position="38"/>
        <end position="73"/>
    </location>
</feature>
<evidence type="ECO:0000256" key="3">
    <source>
        <dbReference type="PROSITE-ProRule" id="PRU00209"/>
    </source>
</evidence>
<dbReference type="Pfam" id="PF01588">
    <property type="entry name" value="tRNA_bind"/>
    <property type="match status" value="1"/>
</dbReference>
<dbReference type="EMBL" id="JALLPB020000028">
    <property type="protein sequence ID" value="KAL3823828.1"/>
    <property type="molecule type" value="Genomic_DNA"/>
</dbReference>
<dbReference type="GO" id="GO:0000049">
    <property type="term" value="F:tRNA binding"/>
    <property type="evidence" value="ECO:0007669"/>
    <property type="project" value="UniProtKB-UniRule"/>
</dbReference>
<evidence type="ECO:0000313" key="7">
    <source>
        <dbReference type="Proteomes" id="UP001530377"/>
    </source>
</evidence>
<dbReference type="Proteomes" id="UP001530377">
    <property type="component" value="Unassembled WGS sequence"/>
</dbReference>
<dbReference type="PANTHER" id="PTHR11586:SF33">
    <property type="entry name" value="AMINOACYL TRNA SYNTHASE COMPLEX-INTERACTING MULTIFUNCTIONAL PROTEIN 1"/>
    <property type="match status" value="1"/>
</dbReference>
<dbReference type="FunFam" id="2.40.50.140:FF:000225">
    <property type="entry name" value="tyrosine--tRNA ligase, cytoplasmic"/>
    <property type="match status" value="1"/>
</dbReference>
<name>A0ABD3SHR7_9STRA</name>
<keyword evidence="1 3" id="KW-0820">tRNA-binding</keyword>
<feature type="region of interest" description="Disordered" evidence="4">
    <location>
        <begin position="30"/>
        <end position="80"/>
    </location>
</feature>
<evidence type="ECO:0000256" key="4">
    <source>
        <dbReference type="SAM" id="MobiDB-lite"/>
    </source>
</evidence>
<comment type="caution">
    <text evidence="6">The sequence shown here is derived from an EMBL/GenBank/DDBJ whole genome shotgun (WGS) entry which is preliminary data.</text>
</comment>
<dbReference type="AlphaFoldDB" id="A0ABD3SHR7"/>
<evidence type="ECO:0000256" key="1">
    <source>
        <dbReference type="ARBA" id="ARBA00022555"/>
    </source>
</evidence>
<protein>
    <recommendedName>
        <fullName evidence="5">tRNA-binding domain-containing protein</fullName>
    </recommendedName>
</protein>
<accession>A0ABD3SHR7</accession>
<keyword evidence="7" id="KW-1185">Reference proteome</keyword>